<dbReference type="AlphaFoldDB" id="A0AA38L622"/>
<sequence>NRGHIVASASSIEKELKKHFECNRSANAKAAAIVGDVLAMRIKVEGIPLIHSNIQKELDKGFGKRHKIWALINSLRSRGVNIIDDAGL</sequence>
<dbReference type="Proteomes" id="UP000824469">
    <property type="component" value="Unassembled WGS sequence"/>
</dbReference>
<reference evidence="4 5" key="1">
    <citation type="journal article" date="2021" name="Nat. Plants">
        <title>The Taxus genome provides insights into paclitaxel biosynthesis.</title>
        <authorList>
            <person name="Xiong X."/>
            <person name="Gou J."/>
            <person name="Liao Q."/>
            <person name="Li Y."/>
            <person name="Zhou Q."/>
            <person name="Bi G."/>
            <person name="Li C."/>
            <person name="Du R."/>
            <person name="Wang X."/>
            <person name="Sun T."/>
            <person name="Guo L."/>
            <person name="Liang H."/>
            <person name="Lu P."/>
            <person name="Wu Y."/>
            <person name="Zhang Z."/>
            <person name="Ro D.K."/>
            <person name="Shang Y."/>
            <person name="Huang S."/>
            <person name="Yan J."/>
        </authorList>
    </citation>
    <scope>NUCLEOTIDE SEQUENCE [LARGE SCALE GENOMIC DNA]</scope>
    <source>
        <strain evidence="4">Ta-2019</strain>
    </source>
</reference>
<feature type="non-terminal residue" evidence="4">
    <location>
        <position position="1"/>
    </location>
</feature>
<gene>
    <name evidence="4" type="ORF">KI387_022626</name>
</gene>
<dbReference type="GO" id="GO:0005840">
    <property type="term" value="C:ribosome"/>
    <property type="evidence" value="ECO:0007669"/>
    <property type="project" value="UniProtKB-KW"/>
</dbReference>
<dbReference type="PANTHER" id="PTHR12899:SF21">
    <property type="entry name" value="OS09G0549700 PROTEIN"/>
    <property type="match status" value="1"/>
</dbReference>
<protein>
    <recommendedName>
        <fullName evidence="6">Ribosomal protein L18</fullName>
    </recommendedName>
</protein>
<dbReference type="OMA" id="CNRSANA"/>
<evidence type="ECO:0000313" key="5">
    <source>
        <dbReference type="Proteomes" id="UP000824469"/>
    </source>
</evidence>
<evidence type="ECO:0000313" key="4">
    <source>
        <dbReference type="EMBL" id="KAH9313999.1"/>
    </source>
</evidence>
<dbReference type="GO" id="GO:0008097">
    <property type="term" value="F:5S rRNA binding"/>
    <property type="evidence" value="ECO:0007669"/>
    <property type="project" value="TreeGrafter"/>
</dbReference>
<dbReference type="Gene3D" id="3.30.420.100">
    <property type="match status" value="1"/>
</dbReference>
<keyword evidence="3" id="KW-0687">Ribonucleoprotein</keyword>
<dbReference type="InterPro" id="IPR005484">
    <property type="entry name" value="Ribosomal_uL18_bac/plant/anim"/>
</dbReference>
<evidence type="ECO:0008006" key="6">
    <source>
        <dbReference type="Google" id="ProtNLM"/>
    </source>
</evidence>
<proteinExistence type="inferred from homology"/>
<dbReference type="PANTHER" id="PTHR12899">
    <property type="entry name" value="39S RIBOSOMAL PROTEIN L18, MITOCHONDRIAL"/>
    <property type="match status" value="1"/>
</dbReference>
<dbReference type="GO" id="GO:0003735">
    <property type="term" value="F:structural constituent of ribosome"/>
    <property type="evidence" value="ECO:0007669"/>
    <property type="project" value="InterPro"/>
</dbReference>
<evidence type="ECO:0000256" key="3">
    <source>
        <dbReference type="ARBA" id="ARBA00023274"/>
    </source>
</evidence>
<organism evidence="4 5">
    <name type="scientific">Taxus chinensis</name>
    <name type="common">Chinese yew</name>
    <name type="synonym">Taxus wallichiana var. chinensis</name>
    <dbReference type="NCBI Taxonomy" id="29808"/>
    <lineage>
        <taxon>Eukaryota</taxon>
        <taxon>Viridiplantae</taxon>
        <taxon>Streptophyta</taxon>
        <taxon>Embryophyta</taxon>
        <taxon>Tracheophyta</taxon>
        <taxon>Spermatophyta</taxon>
        <taxon>Pinopsida</taxon>
        <taxon>Pinidae</taxon>
        <taxon>Conifers II</taxon>
        <taxon>Cupressales</taxon>
        <taxon>Taxaceae</taxon>
        <taxon>Taxus</taxon>
    </lineage>
</organism>
<dbReference type="GO" id="GO:0006412">
    <property type="term" value="P:translation"/>
    <property type="evidence" value="ECO:0007669"/>
    <property type="project" value="InterPro"/>
</dbReference>
<name>A0AA38L622_TAXCH</name>
<comment type="similarity">
    <text evidence="1">Belongs to the universal ribosomal protein uL18 family.</text>
</comment>
<dbReference type="GO" id="GO:1990904">
    <property type="term" value="C:ribonucleoprotein complex"/>
    <property type="evidence" value="ECO:0007669"/>
    <property type="project" value="UniProtKB-KW"/>
</dbReference>
<evidence type="ECO:0000256" key="1">
    <source>
        <dbReference type="ARBA" id="ARBA00007116"/>
    </source>
</evidence>
<evidence type="ECO:0000256" key="2">
    <source>
        <dbReference type="ARBA" id="ARBA00022980"/>
    </source>
</evidence>
<accession>A0AA38L622</accession>
<keyword evidence="2" id="KW-0689">Ribosomal protein</keyword>
<dbReference type="EMBL" id="JAHRHJ020000005">
    <property type="protein sequence ID" value="KAH9313999.1"/>
    <property type="molecule type" value="Genomic_DNA"/>
</dbReference>
<comment type="caution">
    <text evidence="4">The sequence shown here is derived from an EMBL/GenBank/DDBJ whole genome shotgun (WGS) entry which is preliminary data.</text>
</comment>
<dbReference type="SUPFAM" id="SSF53137">
    <property type="entry name" value="Translational machinery components"/>
    <property type="match status" value="1"/>
</dbReference>
<keyword evidence="5" id="KW-1185">Reference proteome</keyword>